<sequence>MGFPWWRGRCTEQRLNRVLLVKEMKLALWVNESESGFVTLEEVETQVREQMDSEEGKAVRDRVKAVSEGAREAMSEGRSSRVVLADRVELTHMVAIWLGWLKKNN</sequence>
<evidence type="ECO:0000313" key="1">
    <source>
        <dbReference type="EMBL" id="KAI8564909.1"/>
    </source>
</evidence>
<name>A0ACC0PII4_RHOML</name>
<accession>A0ACC0PII4</accession>
<reference evidence="1" key="1">
    <citation type="submission" date="2022-02" db="EMBL/GenBank/DDBJ databases">
        <title>Plant Genome Project.</title>
        <authorList>
            <person name="Zhang R.-G."/>
        </authorList>
    </citation>
    <scope>NUCLEOTIDE SEQUENCE</scope>
    <source>
        <strain evidence="1">AT1</strain>
    </source>
</reference>
<keyword evidence="2" id="KW-1185">Reference proteome</keyword>
<protein>
    <submittedName>
        <fullName evidence="1">Uncharacterized protein</fullName>
    </submittedName>
</protein>
<gene>
    <name evidence="1" type="ORF">RHMOL_Rhmol03G0219500</name>
</gene>
<dbReference type="EMBL" id="CM046390">
    <property type="protein sequence ID" value="KAI8564909.1"/>
    <property type="molecule type" value="Genomic_DNA"/>
</dbReference>
<organism evidence="1 2">
    <name type="scientific">Rhododendron molle</name>
    <name type="common">Chinese azalea</name>
    <name type="synonym">Azalea mollis</name>
    <dbReference type="NCBI Taxonomy" id="49168"/>
    <lineage>
        <taxon>Eukaryota</taxon>
        <taxon>Viridiplantae</taxon>
        <taxon>Streptophyta</taxon>
        <taxon>Embryophyta</taxon>
        <taxon>Tracheophyta</taxon>
        <taxon>Spermatophyta</taxon>
        <taxon>Magnoliopsida</taxon>
        <taxon>eudicotyledons</taxon>
        <taxon>Gunneridae</taxon>
        <taxon>Pentapetalae</taxon>
        <taxon>asterids</taxon>
        <taxon>Ericales</taxon>
        <taxon>Ericaceae</taxon>
        <taxon>Ericoideae</taxon>
        <taxon>Rhodoreae</taxon>
        <taxon>Rhododendron</taxon>
    </lineage>
</organism>
<evidence type="ECO:0000313" key="2">
    <source>
        <dbReference type="Proteomes" id="UP001062846"/>
    </source>
</evidence>
<comment type="caution">
    <text evidence="1">The sequence shown here is derived from an EMBL/GenBank/DDBJ whole genome shotgun (WGS) entry which is preliminary data.</text>
</comment>
<dbReference type="Proteomes" id="UP001062846">
    <property type="component" value="Chromosome 3"/>
</dbReference>
<proteinExistence type="predicted"/>